<sequence length="105" mass="11585">MIRSFVLFRIFSGSVEANLLSREQVAICIQQASLLTNIGIVVHDVGMRVERDGVKLAIMMSSLSDGRKKAIFADANLGKQIEVDGVEKTHSLNDFLGMKHNDNPQ</sequence>
<reference evidence="1 2" key="1">
    <citation type="submission" date="2019-01" db="EMBL/GenBank/DDBJ databases">
        <title>Ktedonosporobacter rubrisoli SCAWS-G2.</title>
        <authorList>
            <person name="Huang Y."/>
            <person name="Yan B."/>
        </authorList>
    </citation>
    <scope>NUCLEOTIDE SEQUENCE [LARGE SCALE GENOMIC DNA]</scope>
    <source>
        <strain evidence="1 2">SCAWS-G2</strain>
    </source>
</reference>
<accession>A0A4P6JJM7</accession>
<evidence type="ECO:0000313" key="2">
    <source>
        <dbReference type="Proteomes" id="UP000290365"/>
    </source>
</evidence>
<gene>
    <name evidence="1" type="ORF">EPA93_03670</name>
</gene>
<dbReference type="KEGG" id="kbs:EPA93_03670"/>
<dbReference type="EMBL" id="CP035758">
    <property type="protein sequence ID" value="QBD75142.1"/>
    <property type="molecule type" value="Genomic_DNA"/>
</dbReference>
<proteinExistence type="predicted"/>
<keyword evidence="2" id="KW-1185">Reference proteome</keyword>
<protein>
    <submittedName>
        <fullName evidence="1">Uncharacterized protein</fullName>
    </submittedName>
</protein>
<organism evidence="1 2">
    <name type="scientific">Ktedonosporobacter rubrisoli</name>
    <dbReference type="NCBI Taxonomy" id="2509675"/>
    <lineage>
        <taxon>Bacteria</taxon>
        <taxon>Bacillati</taxon>
        <taxon>Chloroflexota</taxon>
        <taxon>Ktedonobacteria</taxon>
        <taxon>Ktedonobacterales</taxon>
        <taxon>Ktedonosporobacteraceae</taxon>
        <taxon>Ktedonosporobacter</taxon>
    </lineage>
</organism>
<dbReference type="RefSeq" id="WP_129885741.1">
    <property type="nucleotide sequence ID" value="NZ_CP035758.1"/>
</dbReference>
<evidence type="ECO:0000313" key="1">
    <source>
        <dbReference type="EMBL" id="QBD75142.1"/>
    </source>
</evidence>
<name>A0A4P6JJM7_KTERU</name>
<dbReference type="Proteomes" id="UP000290365">
    <property type="component" value="Chromosome"/>
</dbReference>
<dbReference type="AlphaFoldDB" id="A0A4P6JJM7"/>